<dbReference type="SUPFAM" id="SSF53067">
    <property type="entry name" value="Actin-like ATPase domain"/>
    <property type="match status" value="1"/>
</dbReference>
<dbReference type="AlphaFoldDB" id="A0A1D2M121"/>
<accession>A0A1D2M121</accession>
<name>A0A1D2M121_ORCCI</name>
<keyword evidence="3" id="KW-0067">ATP-binding</keyword>
<organism evidence="4 5">
    <name type="scientific">Orchesella cincta</name>
    <name type="common">Springtail</name>
    <name type="synonym">Podura cincta</name>
    <dbReference type="NCBI Taxonomy" id="48709"/>
    <lineage>
        <taxon>Eukaryota</taxon>
        <taxon>Metazoa</taxon>
        <taxon>Ecdysozoa</taxon>
        <taxon>Arthropoda</taxon>
        <taxon>Hexapoda</taxon>
        <taxon>Collembola</taxon>
        <taxon>Entomobryomorpha</taxon>
        <taxon>Entomobryoidea</taxon>
        <taxon>Orchesellidae</taxon>
        <taxon>Orchesellinae</taxon>
        <taxon>Orchesella</taxon>
    </lineage>
</organism>
<dbReference type="InterPro" id="IPR029047">
    <property type="entry name" value="HSP70_peptide-bd_sf"/>
</dbReference>
<dbReference type="OrthoDB" id="434160at2759"/>
<sequence>MLTGDGGEGNAITRNDFEEACATFFEDMEQALLTCLEDSEIHVADLHSVELLGGTSQIPAISSLIERVLGRAPSKTLNPSEAVARGCAMQCAILSPSTSNLVRSNYQIIDVQPYPIELKWIFPSGQIGGTEIFALHSPVPDVSSSSLMCPAAKKTAFKVAYGDNEFHPRKTIGKFIIDLNHENDHPCVFTVHFSLNIHGMLSVDKATVDQVVGLHMGETFSIMDLNSDEEMPAGAADLLEVGASTEVPREEHSSIRDVPVDSRPVHGLSRSELEAMILEESRFVALDKLEEERQARRTNLVATMLCMKGVLDGYLKRFVNEEQDRLDEYFTNLEHWLLTKGRMSMERLLIRNSRI</sequence>
<dbReference type="PANTHER" id="PTHR45639:SF4">
    <property type="entry name" value="HSC70CB, ISOFORM G"/>
    <property type="match status" value="1"/>
</dbReference>
<keyword evidence="2" id="KW-0547">Nucleotide-binding</keyword>
<dbReference type="PANTHER" id="PTHR45639">
    <property type="entry name" value="HSC70CB, ISOFORM G-RELATED"/>
    <property type="match status" value="1"/>
</dbReference>
<evidence type="ECO:0000256" key="3">
    <source>
        <dbReference type="ARBA" id="ARBA00022840"/>
    </source>
</evidence>
<dbReference type="Proteomes" id="UP000094527">
    <property type="component" value="Unassembled WGS sequence"/>
</dbReference>
<dbReference type="PROSITE" id="PS01036">
    <property type="entry name" value="HSP70_3"/>
    <property type="match status" value="1"/>
</dbReference>
<keyword evidence="4" id="KW-0346">Stress response</keyword>
<dbReference type="STRING" id="48709.A0A1D2M121"/>
<evidence type="ECO:0000256" key="1">
    <source>
        <dbReference type="ARBA" id="ARBA00007381"/>
    </source>
</evidence>
<dbReference type="InterPro" id="IPR029048">
    <property type="entry name" value="HSP70_C_sf"/>
</dbReference>
<reference evidence="4 5" key="1">
    <citation type="journal article" date="2016" name="Genome Biol. Evol.">
        <title>Gene Family Evolution Reflects Adaptation to Soil Environmental Stressors in the Genome of the Collembolan Orchesella cincta.</title>
        <authorList>
            <person name="Faddeeva-Vakhrusheva A."/>
            <person name="Derks M.F."/>
            <person name="Anvar S.Y."/>
            <person name="Agamennone V."/>
            <person name="Suring W."/>
            <person name="Smit S."/>
            <person name="van Straalen N.M."/>
            <person name="Roelofs D."/>
        </authorList>
    </citation>
    <scope>NUCLEOTIDE SEQUENCE [LARGE SCALE GENOMIC DNA]</scope>
    <source>
        <tissue evidence="4">Mixed pool</tissue>
    </source>
</reference>
<dbReference type="PRINTS" id="PR00301">
    <property type="entry name" value="HEATSHOCK70"/>
</dbReference>
<dbReference type="InterPro" id="IPR043129">
    <property type="entry name" value="ATPase_NBD"/>
</dbReference>
<feature type="non-terminal residue" evidence="4">
    <location>
        <position position="355"/>
    </location>
</feature>
<dbReference type="Gene3D" id="2.60.34.10">
    <property type="entry name" value="Substrate Binding Domain Of DNAk, Chain A, domain 1"/>
    <property type="match status" value="1"/>
</dbReference>
<dbReference type="GO" id="GO:0005524">
    <property type="term" value="F:ATP binding"/>
    <property type="evidence" value="ECO:0007669"/>
    <property type="project" value="UniProtKB-KW"/>
</dbReference>
<evidence type="ECO:0000313" key="4">
    <source>
        <dbReference type="EMBL" id="ODM86659.1"/>
    </source>
</evidence>
<dbReference type="EMBL" id="LJIJ01007781">
    <property type="protein sequence ID" value="ODM86659.1"/>
    <property type="molecule type" value="Genomic_DNA"/>
</dbReference>
<dbReference type="Gene3D" id="3.90.640.10">
    <property type="entry name" value="Actin, Chain A, domain 4"/>
    <property type="match status" value="1"/>
</dbReference>
<evidence type="ECO:0000313" key="5">
    <source>
        <dbReference type="Proteomes" id="UP000094527"/>
    </source>
</evidence>
<dbReference type="GO" id="GO:0005634">
    <property type="term" value="C:nucleus"/>
    <property type="evidence" value="ECO:0007669"/>
    <property type="project" value="TreeGrafter"/>
</dbReference>
<comment type="caution">
    <text evidence="4">The sequence shown here is derived from an EMBL/GenBank/DDBJ whole genome shotgun (WGS) entry which is preliminary data.</text>
</comment>
<evidence type="ECO:0000256" key="2">
    <source>
        <dbReference type="ARBA" id="ARBA00022741"/>
    </source>
</evidence>
<dbReference type="Gene3D" id="1.20.1270.10">
    <property type="match status" value="1"/>
</dbReference>
<protein>
    <submittedName>
        <fullName evidence="4">97 kDa heat shock protein</fullName>
    </submittedName>
</protein>
<dbReference type="InterPro" id="IPR013126">
    <property type="entry name" value="Hsp_70_fam"/>
</dbReference>
<dbReference type="Gene3D" id="3.30.420.40">
    <property type="match status" value="2"/>
</dbReference>
<keyword evidence="5" id="KW-1185">Reference proteome</keyword>
<proteinExistence type="inferred from homology"/>
<dbReference type="GO" id="GO:0140662">
    <property type="term" value="F:ATP-dependent protein folding chaperone"/>
    <property type="evidence" value="ECO:0007669"/>
    <property type="project" value="InterPro"/>
</dbReference>
<dbReference type="Pfam" id="PF00012">
    <property type="entry name" value="HSP70"/>
    <property type="match status" value="1"/>
</dbReference>
<comment type="similarity">
    <text evidence="1">Belongs to the heat shock protein 70 family.</text>
</comment>
<gene>
    <name evidence="4" type="ORF">Ocin01_20023</name>
</gene>
<dbReference type="GO" id="GO:0005829">
    <property type="term" value="C:cytosol"/>
    <property type="evidence" value="ECO:0007669"/>
    <property type="project" value="TreeGrafter"/>
</dbReference>
<dbReference type="SUPFAM" id="SSF100920">
    <property type="entry name" value="Heat shock protein 70kD (HSP70), peptide-binding domain"/>
    <property type="match status" value="1"/>
</dbReference>
<dbReference type="InterPro" id="IPR018181">
    <property type="entry name" value="Heat_shock_70_CS"/>
</dbReference>